<feature type="transmembrane region" description="Helical" evidence="6">
    <location>
        <begin position="44"/>
        <end position="63"/>
    </location>
</feature>
<protein>
    <recommendedName>
        <fullName evidence="2">histidine kinase</fullName>
        <ecNumber evidence="2">2.7.13.3</ecNumber>
    </recommendedName>
</protein>
<dbReference type="Gene3D" id="3.30.450.40">
    <property type="match status" value="1"/>
</dbReference>
<dbReference type="Pfam" id="PF07730">
    <property type="entry name" value="HisKA_3"/>
    <property type="match status" value="1"/>
</dbReference>
<name>A0A292YP72_9BACL</name>
<evidence type="ECO:0000256" key="1">
    <source>
        <dbReference type="ARBA" id="ARBA00000085"/>
    </source>
</evidence>
<dbReference type="Proteomes" id="UP000217785">
    <property type="component" value="Unassembled WGS sequence"/>
</dbReference>
<feature type="transmembrane region" description="Helical" evidence="6">
    <location>
        <begin position="214"/>
        <end position="235"/>
    </location>
</feature>
<dbReference type="CDD" id="cd16917">
    <property type="entry name" value="HATPase_UhpB-NarQ-NarX-like"/>
    <property type="match status" value="1"/>
</dbReference>
<dbReference type="EC" id="2.7.13.3" evidence="2"/>
<dbReference type="SUPFAM" id="SSF55874">
    <property type="entry name" value="ATPase domain of HSP90 chaperone/DNA topoisomerase II/histidine kinase"/>
    <property type="match status" value="1"/>
</dbReference>
<evidence type="ECO:0000256" key="5">
    <source>
        <dbReference type="ARBA" id="ARBA00023012"/>
    </source>
</evidence>
<keyword evidence="5" id="KW-0902">Two-component regulatory system</keyword>
<dbReference type="InterPro" id="IPR003018">
    <property type="entry name" value="GAF"/>
</dbReference>
<proteinExistence type="predicted"/>
<dbReference type="Pfam" id="PF02518">
    <property type="entry name" value="HATPase_c"/>
    <property type="match status" value="1"/>
</dbReference>
<evidence type="ECO:0000256" key="3">
    <source>
        <dbReference type="ARBA" id="ARBA00022679"/>
    </source>
</evidence>
<organism evidence="8 9">
    <name type="scientific">Effusibacillus lacus</name>
    <dbReference type="NCBI Taxonomy" id="1348429"/>
    <lineage>
        <taxon>Bacteria</taxon>
        <taxon>Bacillati</taxon>
        <taxon>Bacillota</taxon>
        <taxon>Bacilli</taxon>
        <taxon>Bacillales</taxon>
        <taxon>Alicyclobacillaceae</taxon>
        <taxon>Effusibacillus</taxon>
    </lineage>
</organism>
<feature type="transmembrane region" description="Helical" evidence="6">
    <location>
        <begin position="145"/>
        <end position="168"/>
    </location>
</feature>
<dbReference type="Gene3D" id="3.30.565.10">
    <property type="entry name" value="Histidine kinase-like ATPase, C-terminal domain"/>
    <property type="match status" value="1"/>
</dbReference>
<feature type="transmembrane region" description="Helical" evidence="6">
    <location>
        <begin position="107"/>
        <end position="133"/>
    </location>
</feature>
<keyword evidence="6" id="KW-0812">Transmembrane</keyword>
<dbReference type="GO" id="GO:0016020">
    <property type="term" value="C:membrane"/>
    <property type="evidence" value="ECO:0007669"/>
    <property type="project" value="InterPro"/>
</dbReference>
<dbReference type="RefSeq" id="WP_096182006.1">
    <property type="nucleotide sequence ID" value="NZ_BDUF01000055.1"/>
</dbReference>
<dbReference type="InterPro" id="IPR036890">
    <property type="entry name" value="HATPase_C_sf"/>
</dbReference>
<keyword evidence="4 8" id="KW-0418">Kinase</keyword>
<dbReference type="GO" id="GO:0000155">
    <property type="term" value="F:phosphorelay sensor kinase activity"/>
    <property type="evidence" value="ECO:0007669"/>
    <property type="project" value="InterPro"/>
</dbReference>
<keyword evidence="6" id="KW-0472">Membrane</keyword>
<evidence type="ECO:0000256" key="4">
    <source>
        <dbReference type="ARBA" id="ARBA00022777"/>
    </source>
</evidence>
<dbReference type="InterPro" id="IPR011712">
    <property type="entry name" value="Sig_transdc_His_kin_sub3_dim/P"/>
</dbReference>
<dbReference type="Gene3D" id="1.20.5.1930">
    <property type="match status" value="1"/>
</dbReference>
<evidence type="ECO:0000313" key="8">
    <source>
        <dbReference type="EMBL" id="GAX90285.1"/>
    </source>
</evidence>
<sequence length="619" mass="69886">MTVDRDIRKREEFSNFYIYFITLVGIVVLAVSMPQFRIPPDPSIYLLLVVFIGIAEYSPVPVWKGSSALSFPLLYAMDLTVGTPVTLVTYASLMAMVNAVKRRPLRLVLFTPAQLVISLALAKLCTLQFASFYAASEVSSELAGAISQLLIFTISYYSLNNLMVDLLLIIRPQPYSWRHWRLKSIPEAMVAALSFLYGSIMLILGSQNRGQIDAFSYLFFFSPLVAMSLISSSYMRMKKEKMRLHSLFQITTELNRVLPTGRMDHLKGRIREFLETQAFAIWYKSDGKWALLLEDGTVQTKPASSKELTDQFETITKIRVISNRDSDHVRQEPFFDDAVRAIVYSPLIVEDELVGMFAAGRTRSNSFTPEDVQSLATLSNQLASLLKTRILISEREQRLVLEERNRIAREIHDGIAQSLAGAVFKLESAQRKNYHQVGDLKLVLEDILRKLRVSLREVRQSIYALRPYPTERLGIRQALEQKIGSIRQDYGLAIHLQERGRPYELSPMVEKVIFDTVQEGLQNAVNHAKATKVEILLSYQEQQVLVKIKDDGVGFQLLDALIKAKREAHYGILHMNEQAEKLGAALQIDSTPGKGSEIILQIPNLEAGGAEHDTRNVGG</sequence>
<dbReference type="InterPro" id="IPR029016">
    <property type="entry name" value="GAF-like_dom_sf"/>
</dbReference>
<keyword evidence="6" id="KW-1133">Transmembrane helix</keyword>
<comment type="caution">
    <text evidence="8">The sequence shown here is derived from an EMBL/GenBank/DDBJ whole genome shotgun (WGS) entry which is preliminary data.</text>
</comment>
<keyword evidence="3" id="KW-0808">Transferase</keyword>
<dbReference type="GO" id="GO:0046983">
    <property type="term" value="F:protein dimerization activity"/>
    <property type="evidence" value="ECO:0007669"/>
    <property type="project" value="InterPro"/>
</dbReference>
<dbReference type="AlphaFoldDB" id="A0A292YP72"/>
<feature type="domain" description="GAF" evidence="7">
    <location>
        <begin position="243"/>
        <end position="396"/>
    </location>
</feature>
<feature type="transmembrane region" description="Helical" evidence="6">
    <location>
        <begin position="75"/>
        <end position="95"/>
    </location>
</feature>
<dbReference type="SUPFAM" id="SSF55781">
    <property type="entry name" value="GAF domain-like"/>
    <property type="match status" value="1"/>
</dbReference>
<dbReference type="SMART" id="SM00065">
    <property type="entry name" value="GAF"/>
    <property type="match status" value="1"/>
</dbReference>
<dbReference type="OrthoDB" id="9781904at2"/>
<evidence type="ECO:0000259" key="7">
    <source>
        <dbReference type="SMART" id="SM00065"/>
    </source>
</evidence>
<feature type="transmembrane region" description="Helical" evidence="6">
    <location>
        <begin position="16"/>
        <end position="32"/>
    </location>
</feature>
<dbReference type="EMBL" id="BDUF01000055">
    <property type="protein sequence ID" value="GAX90285.1"/>
    <property type="molecule type" value="Genomic_DNA"/>
</dbReference>
<keyword evidence="9" id="KW-1185">Reference proteome</keyword>
<reference evidence="9" key="1">
    <citation type="submission" date="2017-07" db="EMBL/GenBank/DDBJ databases">
        <title>Draft genome sequence of Effusibacillus lacus strain skLN1.</title>
        <authorList>
            <person name="Watanabe M."/>
            <person name="Kojima H."/>
            <person name="Fukui M."/>
        </authorList>
    </citation>
    <scope>NUCLEOTIDE SEQUENCE [LARGE SCALE GENOMIC DNA]</scope>
    <source>
        <strain evidence="9">skLN1</strain>
    </source>
</reference>
<evidence type="ECO:0000313" key="9">
    <source>
        <dbReference type="Proteomes" id="UP000217785"/>
    </source>
</evidence>
<dbReference type="PANTHER" id="PTHR24421">
    <property type="entry name" value="NITRATE/NITRITE SENSOR PROTEIN NARX-RELATED"/>
    <property type="match status" value="1"/>
</dbReference>
<feature type="transmembrane region" description="Helical" evidence="6">
    <location>
        <begin position="188"/>
        <end position="208"/>
    </location>
</feature>
<dbReference type="InterPro" id="IPR003594">
    <property type="entry name" value="HATPase_dom"/>
</dbReference>
<gene>
    <name evidence="8" type="ORF">EFBL_1911</name>
</gene>
<evidence type="ECO:0000256" key="6">
    <source>
        <dbReference type="SAM" id="Phobius"/>
    </source>
</evidence>
<accession>A0A292YP72</accession>
<comment type="catalytic activity">
    <reaction evidence="1">
        <text>ATP + protein L-histidine = ADP + protein N-phospho-L-histidine.</text>
        <dbReference type="EC" id="2.7.13.3"/>
    </reaction>
</comment>
<dbReference type="InterPro" id="IPR050482">
    <property type="entry name" value="Sensor_HK_TwoCompSys"/>
</dbReference>
<dbReference type="Pfam" id="PF01590">
    <property type="entry name" value="GAF"/>
    <property type="match status" value="1"/>
</dbReference>
<evidence type="ECO:0000256" key="2">
    <source>
        <dbReference type="ARBA" id="ARBA00012438"/>
    </source>
</evidence>